<dbReference type="InterPro" id="IPR014748">
    <property type="entry name" value="Enoyl-CoA_hydra_C"/>
</dbReference>
<dbReference type="PANTHER" id="PTHR42964:SF1">
    <property type="entry name" value="POLYKETIDE BIOSYNTHESIS ENOYL-COA HYDRATASE PKSH-RELATED"/>
    <property type="match status" value="1"/>
</dbReference>
<comment type="similarity">
    <text evidence="1">Belongs to the enoyl-CoA hydratase/isomerase family.</text>
</comment>
<evidence type="ECO:0000313" key="3">
    <source>
        <dbReference type="Proteomes" id="UP001548189"/>
    </source>
</evidence>
<dbReference type="CDD" id="cd06558">
    <property type="entry name" value="crotonase-like"/>
    <property type="match status" value="1"/>
</dbReference>
<dbReference type="InterPro" id="IPR051683">
    <property type="entry name" value="Enoyl-CoA_Hydratase/Isomerase"/>
</dbReference>
<dbReference type="SUPFAM" id="SSF52096">
    <property type="entry name" value="ClpP/crotonase"/>
    <property type="match status" value="1"/>
</dbReference>
<name>A0ABV2BPN0_9GAMM</name>
<dbReference type="RefSeq" id="WP_353873443.1">
    <property type="nucleotide sequence ID" value="NZ_JBEVCJ010000001.1"/>
</dbReference>
<dbReference type="EMBL" id="JBEVCJ010000001">
    <property type="protein sequence ID" value="MET1253905.1"/>
    <property type="molecule type" value="Genomic_DNA"/>
</dbReference>
<dbReference type="PANTHER" id="PTHR42964">
    <property type="entry name" value="ENOYL-COA HYDRATASE"/>
    <property type="match status" value="1"/>
</dbReference>
<comment type="caution">
    <text evidence="2">The sequence shown here is derived from an EMBL/GenBank/DDBJ whole genome shotgun (WGS) entry which is preliminary data.</text>
</comment>
<gene>
    <name evidence="2" type="ORF">ABVT43_02085</name>
</gene>
<protein>
    <submittedName>
        <fullName evidence="2">Enoyl-CoA hydratase/isomerase family protein</fullName>
    </submittedName>
</protein>
<dbReference type="InterPro" id="IPR001753">
    <property type="entry name" value="Enoyl-CoA_hydra/iso"/>
</dbReference>
<accession>A0ABV2BPN0</accession>
<organism evidence="2 3">
    <name type="scientific">Aliikangiella maris</name>
    <dbReference type="NCBI Taxonomy" id="3162458"/>
    <lineage>
        <taxon>Bacteria</taxon>
        <taxon>Pseudomonadati</taxon>
        <taxon>Pseudomonadota</taxon>
        <taxon>Gammaproteobacteria</taxon>
        <taxon>Oceanospirillales</taxon>
        <taxon>Pleioneaceae</taxon>
        <taxon>Aliikangiella</taxon>
    </lineage>
</organism>
<proteinExistence type="inferred from homology"/>
<sequence>MSETSIIVKLESNGIGRITLNKPEVHNAFDEKLIALLTKAFEQLDNNDKVKLIVLDANGKSFSAGADLNWMKKMAEYSWEQNYQDSLQLASLMQTIYQCKKTTIAVVQGSAFGGGVGLVACCDIVLASDKAKFCLSEVKLGLIPAVISPYVVKAIGERHAKRYFITAELFDVSQAAAMNLVHQIYSHDELQSNVKTFIQSVLNNGPKAMHKAKRLIEFVKDKPIEEDLIRETAQRIADTRASKEGKEGVSAFLEKRQPDWQVCDVENQQNL</sequence>
<dbReference type="Gene3D" id="3.90.226.10">
    <property type="entry name" value="2-enoyl-CoA Hydratase, Chain A, domain 1"/>
    <property type="match status" value="1"/>
</dbReference>
<dbReference type="Pfam" id="PF00378">
    <property type="entry name" value="ECH_1"/>
    <property type="match status" value="1"/>
</dbReference>
<dbReference type="InterPro" id="IPR029045">
    <property type="entry name" value="ClpP/crotonase-like_dom_sf"/>
</dbReference>
<evidence type="ECO:0000256" key="1">
    <source>
        <dbReference type="ARBA" id="ARBA00005254"/>
    </source>
</evidence>
<keyword evidence="3" id="KW-1185">Reference proteome</keyword>
<reference evidence="2 3" key="1">
    <citation type="submission" date="2024-06" db="EMBL/GenBank/DDBJ databases">
        <authorList>
            <person name="Li F."/>
        </authorList>
    </citation>
    <scope>NUCLEOTIDE SEQUENCE [LARGE SCALE GENOMIC DNA]</scope>
    <source>
        <strain evidence="2 3">GXAS 311</strain>
    </source>
</reference>
<evidence type="ECO:0000313" key="2">
    <source>
        <dbReference type="EMBL" id="MET1253905.1"/>
    </source>
</evidence>
<dbReference type="Gene3D" id="1.10.12.10">
    <property type="entry name" value="Lyase 2-enoyl-coa Hydratase, Chain A, domain 2"/>
    <property type="match status" value="1"/>
</dbReference>
<dbReference type="Proteomes" id="UP001548189">
    <property type="component" value="Unassembled WGS sequence"/>
</dbReference>